<keyword evidence="1 2" id="KW-0732">Signal</keyword>
<dbReference type="Proteomes" id="UP000594873">
    <property type="component" value="Chromosome"/>
</dbReference>
<feature type="domain" description="PBP" evidence="3">
    <location>
        <begin position="26"/>
        <end position="307"/>
    </location>
</feature>
<evidence type="ECO:0000256" key="1">
    <source>
        <dbReference type="ARBA" id="ARBA00022729"/>
    </source>
</evidence>
<reference evidence="4 5" key="1">
    <citation type="submission" date="2020-11" db="EMBL/GenBank/DDBJ databases">
        <title>Genome seq and assembly of Sphingosinicella sp.</title>
        <authorList>
            <person name="Chhetri G."/>
        </authorList>
    </citation>
    <scope>NUCLEOTIDE SEQUENCE [LARGE SCALE GENOMIC DNA]</scope>
    <source>
        <strain evidence="4 5">UDD2</strain>
    </source>
</reference>
<accession>A0A7T2GJW5</accession>
<dbReference type="Pfam" id="PF12849">
    <property type="entry name" value="PBP_like_2"/>
    <property type="match status" value="1"/>
</dbReference>
<dbReference type="EMBL" id="CP065592">
    <property type="protein sequence ID" value="QPQ55227.1"/>
    <property type="molecule type" value="Genomic_DNA"/>
</dbReference>
<organism evidence="4 5">
    <name type="scientific">Allosphingosinicella flava</name>
    <dbReference type="NCBI Taxonomy" id="2771430"/>
    <lineage>
        <taxon>Bacteria</taxon>
        <taxon>Pseudomonadati</taxon>
        <taxon>Pseudomonadota</taxon>
        <taxon>Alphaproteobacteria</taxon>
        <taxon>Sphingomonadales</taxon>
        <taxon>Sphingomonadaceae</taxon>
        <taxon>Allosphingosinicella</taxon>
    </lineage>
</organism>
<evidence type="ECO:0000313" key="5">
    <source>
        <dbReference type="Proteomes" id="UP000594873"/>
    </source>
</evidence>
<name>A0A7T2GJW5_9SPHN</name>
<dbReference type="PANTHER" id="PTHR30570">
    <property type="entry name" value="PERIPLASMIC PHOSPHATE BINDING COMPONENT OF PHOSPHATE ABC TRANSPORTER"/>
    <property type="match status" value="1"/>
</dbReference>
<dbReference type="InterPro" id="IPR050811">
    <property type="entry name" value="Phosphate_ABC_transporter"/>
</dbReference>
<protein>
    <submittedName>
        <fullName evidence="4">Substrate-binding domain-containing protein</fullName>
    </submittedName>
</protein>
<dbReference type="PANTHER" id="PTHR30570:SF1">
    <property type="entry name" value="PHOSPHATE-BINDING PROTEIN PSTS"/>
    <property type="match status" value="1"/>
</dbReference>
<evidence type="ECO:0000313" key="4">
    <source>
        <dbReference type="EMBL" id="QPQ55227.1"/>
    </source>
</evidence>
<dbReference type="RefSeq" id="WP_200971902.1">
    <property type="nucleotide sequence ID" value="NZ_CP065592.1"/>
</dbReference>
<evidence type="ECO:0000256" key="2">
    <source>
        <dbReference type="SAM" id="SignalP"/>
    </source>
</evidence>
<proteinExistence type="predicted"/>
<sequence>MKKSILAVATLALAACGQNNGGEGAAGDARNQIRIVGSSTVYPFAKAVAERFAQVNPQFGAPILESTGTGAGMKLFCAGVGAQHPDITNASRRIKASELEDCKKNGVNQVVEVQVGIDGLALIEANNAQPMKLTLEDVYKALAANPYGKPNTAKTWRDVNPALPAIAIQVYGPPPTSGTRDALAEMILEKGCNQNAEMKALKDSDSDRHKDICTKVREDGAYVEAGENDNLLVQKVAANPGAIGVMGYSFLEENADKVRGLPLNGVAPTAATIASFDYPGARPLFIYVKGEHVNAIPGIKEFLAEFAKAWTPSGYLAQHGLIPSPADAQAKALAASTGLTPVQASELK</sequence>
<dbReference type="Gene3D" id="3.40.190.10">
    <property type="entry name" value="Periplasmic binding protein-like II"/>
    <property type="match status" value="2"/>
</dbReference>
<dbReference type="SUPFAM" id="SSF53850">
    <property type="entry name" value="Periplasmic binding protein-like II"/>
    <property type="match status" value="1"/>
</dbReference>
<gene>
    <name evidence="4" type="ORF">IC614_00995</name>
</gene>
<dbReference type="InterPro" id="IPR024370">
    <property type="entry name" value="PBP_domain"/>
</dbReference>
<evidence type="ECO:0000259" key="3">
    <source>
        <dbReference type="Pfam" id="PF12849"/>
    </source>
</evidence>
<feature type="signal peptide" evidence="2">
    <location>
        <begin position="1"/>
        <end position="21"/>
    </location>
</feature>
<dbReference type="AlphaFoldDB" id="A0A7T2GJW5"/>
<feature type="chain" id="PRO_5032907353" evidence="2">
    <location>
        <begin position="22"/>
        <end position="348"/>
    </location>
</feature>
<dbReference type="PROSITE" id="PS51257">
    <property type="entry name" value="PROKAR_LIPOPROTEIN"/>
    <property type="match status" value="1"/>
</dbReference>
<keyword evidence="5" id="KW-1185">Reference proteome</keyword>
<dbReference type="KEGG" id="sflv:IC614_00995"/>